<dbReference type="RefSeq" id="WP_281272777.1">
    <property type="nucleotide sequence ID" value="NZ_QGGL01000012.1"/>
</dbReference>
<evidence type="ECO:0000313" key="3">
    <source>
        <dbReference type="Proteomes" id="UP000245634"/>
    </source>
</evidence>
<gene>
    <name evidence="2" type="ORF">C7459_11210</name>
</gene>
<name>A0A316DT49_9BACL</name>
<keyword evidence="1" id="KW-0472">Membrane</keyword>
<accession>A0A316DT49</accession>
<feature type="transmembrane region" description="Helical" evidence="1">
    <location>
        <begin position="6"/>
        <end position="22"/>
    </location>
</feature>
<keyword evidence="1" id="KW-0812">Transmembrane</keyword>
<evidence type="ECO:0000313" key="2">
    <source>
        <dbReference type="EMBL" id="PWK10189.1"/>
    </source>
</evidence>
<dbReference type="EMBL" id="QGGL01000012">
    <property type="protein sequence ID" value="PWK10189.1"/>
    <property type="molecule type" value="Genomic_DNA"/>
</dbReference>
<keyword evidence="1" id="KW-1133">Transmembrane helix</keyword>
<dbReference type="AlphaFoldDB" id="A0A316DT49"/>
<keyword evidence="3" id="KW-1185">Reference proteome</keyword>
<protein>
    <submittedName>
        <fullName evidence="2">Uncharacterized protein</fullName>
    </submittedName>
</protein>
<reference evidence="2 3" key="1">
    <citation type="submission" date="2018-05" db="EMBL/GenBank/DDBJ databases">
        <title>Genomic Encyclopedia of Type Strains, Phase IV (KMG-IV): sequencing the most valuable type-strain genomes for metagenomic binning, comparative biology and taxonomic classification.</title>
        <authorList>
            <person name="Goeker M."/>
        </authorList>
    </citation>
    <scope>NUCLEOTIDE SEQUENCE [LARGE SCALE GENOMIC DNA]</scope>
    <source>
        <strain evidence="2 3">DSM 18773</strain>
    </source>
</reference>
<sequence length="42" mass="4512">MNPLDWIGLTALVMALAGIGTLQRTGKLHVAAGMWSDDTDRD</sequence>
<dbReference type="Proteomes" id="UP000245634">
    <property type="component" value="Unassembled WGS sequence"/>
</dbReference>
<proteinExistence type="predicted"/>
<evidence type="ECO:0000256" key="1">
    <source>
        <dbReference type="SAM" id="Phobius"/>
    </source>
</evidence>
<organism evidence="2 3">
    <name type="scientific">Tumebacillus permanentifrigoris</name>
    <dbReference type="NCBI Taxonomy" id="378543"/>
    <lineage>
        <taxon>Bacteria</taxon>
        <taxon>Bacillati</taxon>
        <taxon>Bacillota</taxon>
        <taxon>Bacilli</taxon>
        <taxon>Bacillales</taxon>
        <taxon>Alicyclobacillaceae</taxon>
        <taxon>Tumebacillus</taxon>
    </lineage>
</organism>
<comment type="caution">
    <text evidence="2">The sequence shown here is derived from an EMBL/GenBank/DDBJ whole genome shotgun (WGS) entry which is preliminary data.</text>
</comment>